<dbReference type="OrthoDB" id="3071580at2759"/>
<keyword evidence="1" id="KW-0479">Metal-binding</keyword>
<dbReference type="InParanoid" id="A0A0C2XCF0"/>
<dbReference type="EMBL" id="KN818233">
    <property type="protein sequence ID" value="KIL67051.1"/>
    <property type="molecule type" value="Genomic_DNA"/>
</dbReference>
<dbReference type="InterPro" id="IPR013087">
    <property type="entry name" value="Znf_C2H2_type"/>
</dbReference>
<keyword evidence="4" id="KW-1185">Reference proteome</keyword>
<evidence type="ECO:0000313" key="4">
    <source>
        <dbReference type="Proteomes" id="UP000054549"/>
    </source>
</evidence>
<reference evidence="3 4" key="1">
    <citation type="submission" date="2014-04" db="EMBL/GenBank/DDBJ databases">
        <title>Evolutionary Origins and Diversification of the Mycorrhizal Mutualists.</title>
        <authorList>
            <consortium name="DOE Joint Genome Institute"/>
            <consortium name="Mycorrhizal Genomics Consortium"/>
            <person name="Kohler A."/>
            <person name="Kuo A."/>
            <person name="Nagy L.G."/>
            <person name="Floudas D."/>
            <person name="Copeland A."/>
            <person name="Barry K.W."/>
            <person name="Cichocki N."/>
            <person name="Veneault-Fourrey C."/>
            <person name="LaButti K."/>
            <person name="Lindquist E.A."/>
            <person name="Lipzen A."/>
            <person name="Lundell T."/>
            <person name="Morin E."/>
            <person name="Murat C."/>
            <person name="Riley R."/>
            <person name="Ohm R."/>
            <person name="Sun H."/>
            <person name="Tunlid A."/>
            <person name="Henrissat B."/>
            <person name="Grigoriev I.V."/>
            <person name="Hibbett D.S."/>
            <person name="Martin F."/>
        </authorList>
    </citation>
    <scope>NUCLEOTIDE SEQUENCE [LARGE SCALE GENOMIC DNA]</scope>
    <source>
        <strain evidence="3 4">Koide BX008</strain>
    </source>
</reference>
<dbReference type="HOGENOM" id="CLU_727553_0_0_1"/>
<dbReference type="SUPFAM" id="SSF57667">
    <property type="entry name" value="beta-beta-alpha zinc fingers"/>
    <property type="match status" value="1"/>
</dbReference>
<dbReference type="InterPro" id="IPR036236">
    <property type="entry name" value="Znf_C2H2_sf"/>
</dbReference>
<dbReference type="Proteomes" id="UP000054549">
    <property type="component" value="Unassembled WGS sequence"/>
</dbReference>
<dbReference type="GO" id="GO:0008270">
    <property type="term" value="F:zinc ion binding"/>
    <property type="evidence" value="ECO:0007669"/>
    <property type="project" value="UniProtKB-KW"/>
</dbReference>
<dbReference type="PROSITE" id="PS50157">
    <property type="entry name" value="ZINC_FINGER_C2H2_2"/>
    <property type="match status" value="1"/>
</dbReference>
<protein>
    <recommendedName>
        <fullName evidence="2">C2H2-type domain-containing protein</fullName>
    </recommendedName>
</protein>
<dbReference type="Gene3D" id="3.30.160.60">
    <property type="entry name" value="Classic Zinc Finger"/>
    <property type="match status" value="1"/>
</dbReference>
<dbReference type="AlphaFoldDB" id="A0A0C2XCF0"/>
<accession>A0A0C2XCF0</accession>
<proteinExistence type="predicted"/>
<organism evidence="3 4">
    <name type="scientific">Amanita muscaria (strain Koide BX008)</name>
    <dbReference type="NCBI Taxonomy" id="946122"/>
    <lineage>
        <taxon>Eukaryota</taxon>
        <taxon>Fungi</taxon>
        <taxon>Dikarya</taxon>
        <taxon>Basidiomycota</taxon>
        <taxon>Agaricomycotina</taxon>
        <taxon>Agaricomycetes</taxon>
        <taxon>Agaricomycetidae</taxon>
        <taxon>Agaricales</taxon>
        <taxon>Pluteineae</taxon>
        <taxon>Amanitaceae</taxon>
        <taxon>Amanita</taxon>
    </lineage>
</organism>
<evidence type="ECO:0000313" key="3">
    <source>
        <dbReference type="EMBL" id="KIL67051.1"/>
    </source>
</evidence>
<dbReference type="SMART" id="SM00355">
    <property type="entry name" value="ZnF_C2H2"/>
    <property type="match status" value="2"/>
</dbReference>
<feature type="domain" description="C2H2-type" evidence="2">
    <location>
        <begin position="344"/>
        <end position="372"/>
    </location>
</feature>
<gene>
    <name evidence="3" type="ORF">M378DRAFT_325740</name>
</gene>
<evidence type="ECO:0000259" key="2">
    <source>
        <dbReference type="PROSITE" id="PS50157"/>
    </source>
</evidence>
<evidence type="ECO:0000256" key="1">
    <source>
        <dbReference type="PROSITE-ProRule" id="PRU00042"/>
    </source>
</evidence>
<name>A0A0C2XCF0_AMAMK</name>
<keyword evidence="1" id="KW-0863">Zinc-finger</keyword>
<sequence length="380" mass="41952">MITISYWHIMAYAVVQHPSIHDILLHNGSSVQTVMSSNNTGFLPNFTSTGASNNPRYPHNVSTPTSASLRKASAEQSICTCMPNPFSQEYPSNETEQTFPSLLFPSQTTFSHELSSCPQTISYGVGSLRQHGAMGISRCTQGSPLSFSPPPINHIRIPSSASMELSHGNNATNLVAFDNPMYPMDAYTFPDFTYNVVQEQEQDQHVFSGTNQVINDFQQLQPFIPGKKRSSVGVEYGFGDANMKFNNRQHLSSLSLANYPMPVRTSNVKAYSALAAQGQIEIQSSTGKASDSTSTKIKRHSTYSPSVSVDGTRWHCNGCEYTTEREQDMIRHCSTLRHGGRRFFECPSCGKRFSRKDSVTRHSKTSSCGLRRVSLSANSA</sequence>
<keyword evidence="1" id="KW-0862">Zinc</keyword>